<feature type="transmembrane region" description="Helical" evidence="2">
    <location>
        <begin position="48"/>
        <end position="73"/>
    </location>
</feature>
<dbReference type="PANTHER" id="PTHR47485">
    <property type="entry name" value="THYLAKOID LUMENAL 17.4 KDA PROTEIN, CHLOROPLASTIC"/>
    <property type="match status" value="1"/>
</dbReference>
<accession>A0ABV6TF62</accession>
<keyword evidence="2" id="KW-0472">Membrane</keyword>
<comment type="caution">
    <text evidence="3">The sequence shown here is derived from an EMBL/GenBank/DDBJ whole genome shotgun (WGS) entry which is preliminary data.</text>
</comment>
<organism evidence="3 4">
    <name type="scientific">Streptomyces noboritoensis</name>
    <dbReference type="NCBI Taxonomy" id="67337"/>
    <lineage>
        <taxon>Bacteria</taxon>
        <taxon>Bacillati</taxon>
        <taxon>Actinomycetota</taxon>
        <taxon>Actinomycetes</taxon>
        <taxon>Kitasatosporales</taxon>
        <taxon>Streptomycetaceae</taxon>
        <taxon>Streptomyces</taxon>
    </lineage>
</organism>
<dbReference type="Gene3D" id="2.160.20.80">
    <property type="entry name" value="E3 ubiquitin-protein ligase SopA"/>
    <property type="match status" value="1"/>
</dbReference>
<evidence type="ECO:0000313" key="4">
    <source>
        <dbReference type="Proteomes" id="UP001589887"/>
    </source>
</evidence>
<keyword evidence="4" id="KW-1185">Reference proteome</keyword>
<keyword evidence="2" id="KW-1133">Transmembrane helix</keyword>
<dbReference type="EMBL" id="JBHMQV010000009">
    <property type="protein sequence ID" value="MFC0844427.1"/>
    <property type="molecule type" value="Genomic_DNA"/>
</dbReference>
<dbReference type="SUPFAM" id="SSF141571">
    <property type="entry name" value="Pentapeptide repeat-like"/>
    <property type="match status" value="1"/>
</dbReference>
<evidence type="ECO:0000256" key="1">
    <source>
        <dbReference type="ARBA" id="ARBA00022737"/>
    </source>
</evidence>
<proteinExistence type="predicted"/>
<gene>
    <name evidence="3" type="ORF">ACFH04_12040</name>
</gene>
<evidence type="ECO:0000256" key="2">
    <source>
        <dbReference type="SAM" id="Phobius"/>
    </source>
</evidence>
<protein>
    <submittedName>
        <fullName evidence="3">Pentapeptide repeat-containing protein</fullName>
    </submittedName>
</protein>
<sequence>MRRSRARALVLALLAAAFVGYALLLWQGPWWLDGDRLRPRDLQPADGVVITGFRTTLVALGAGAVAGAGLYYTDRTLRHTRDRDREQAEIARDGQVTGRYVEAIKLLASERTVERLGGIYALERIMRDSAKDHLTVVEVLAAFVRDQVTVSPDTELAPKRLPEESVQAALTVLGRRPPLEEPFRIDLRRTDLRGADLQDARLEGIRLGGAHLERANLIGAHLEDAWLRDTFLGGAWLDRAHLEGAVLRGSDLRGASLKQTHLAGARLVDADLSTAVGLTPDQVAEAVLEAGTKLPPAVTASRMRATS</sequence>
<dbReference type="Proteomes" id="UP001589887">
    <property type="component" value="Unassembled WGS sequence"/>
</dbReference>
<dbReference type="InterPro" id="IPR001646">
    <property type="entry name" value="5peptide_repeat"/>
</dbReference>
<keyword evidence="1" id="KW-0677">Repeat</keyword>
<dbReference type="Pfam" id="PF00805">
    <property type="entry name" value="Pentapeptide"/>
    <property type="match status" value="2"/>
</dbReference>
<dbReference type="PANTHER" id="PTHR47485:SF1">
    <property type="entry name" value="THYLAKOID LUMENAL 17.4 KDA PROTEIN, CHLOROPLASTIC"/>
    <property type="match status" value="1"/>
</dbReference>
<keyword evidence="2" id="KW-0812">Transmembrane</keyword>
<dbReference type="RefSeq" id="WP_394318657.1">
    <property type="nucleotide sequence ID" value="NZ_JBHMQV010000009.1"/>
</dbReference>
<evidence type="ECO:0000313" key="3">
    <source>
        <dbReference type="EMBL" id="MFC0844427.1"/>
    </source>
</evidence>
<reference evidence="3 4" key="1">
    <citation type="submission" date="2024-09" db="EMBL/GenBank/DDBJ databases">
        <authorList>
            <person name="Sun Q."/>
            <person name="Mori K."/>
        </authorList>
    </citation>
    <scope>NUCLEOTIDE SEQUENCE [LARGE SCALE GENOMIC DNA]</scope>
    <source>
        <strain evidence="3 4">JCM 4557</strain>
    </source>
</reference>
<name>A0ABV6TF62_9ACTN</name>